<evidence type="ECO:0000256" key="1">
    <source>
        <dbReference type="ARBA" id="ARBA00004651"/>
    </source>
</evidence>
<proteinExistence type="inferred from homology"/>
<dbReference type="PANTHER" id="PTHR30065:SF1">
    <property type="entry name" value="SURFACE PRESENTATION OF ANTIGENS PROTEIN SPAR"/>
    <property type="match status" value="1"/>
</dbReference>
<feature type="transmembrane region" description="Helical" evidence="7">
    <location>
        <begin position="182"/>
        <end position="204"/>
    </location>
</feature>
<dbReference type="Proteomes" id="UP001161064">
    <property type="component" value="Unassembled WGS sequence"/>
</dbReference>
<dbReference type="PRINTS" id="PR00953">
    <property type="entry name" value="TYPE3IMRPROT"/>
</dbReference>
<evidence type="ECO:0000256" key="4">
    <source>
        <dbReference type="ARBA" id="ARBA00022692"/>
    </source>
</evidence>
<feature type="transmembrane region" description="Helical" evidence="7">
    <location>
        <begin position="154"/>
        <end position="175"/>
    </location>
</feature>
<keyword evidence="5 7" id="KW-1133">Transmembrane helix</keyword>
<evidence type="ECO:0000256" key="2">
    <source>
        <dbReference type="ARBA" id="ARBA00009772"/>
    </source>
</evidence>
<dbReference type="EMBL" id="BPFZ01000010">
    <property type="protein sequence ID" value="GIU67477.1"/>
    <property type="molecule type" value="Genomic_DNA"/>
</dbReference>
<keyword evidence="9" id="KW-1185">Reference proteome</keyword>
<feature type="transmembrane region" description="Helical" evidence="7">
    <location>
        <begin position="12"/>
        <end position="33"/>
    </location>
</feature>
<evidence type="ECO:0000256" key="5">
    <source>
        <dbReference type="ARBA" id="ARBA00022989"/>
    </source>
</evidence>
<name>A0ABQ4PWT7_9PROT</name>
<evidence type="ECO:0000256" key="7">
    <source>
        <dbReference type="SAM" id="Phobius"/>
    </source>
</evidence>
<keyword evidence="6 7" id="KW-0472">Membrane</keyword>
<gene>
    <name evidence="8" type="ORF">PsB1_1631</name>
</gene>
<protein>
    <recommendedName>
        <fullName evidence="10">Flagellar biosynthetic protein FliR</fullName>
    </recommendedName>
</protein>
<evidence type="ECO:0000313" key="8">
    <source>
        <dbReference type="EMBL" id="GIU67477.1"/>
    </source>
</evidence>
<keyword evidence="3" id="KW-1003">Cell membrane</keyword>
<reference evidence="8" key="2">
    <citation type="journal article" date="2023" name="ISME Commun">
        <title>Characterization of a bloom-associated alphaproteobacterial lineage, 'Candidatus Phycosocius': insights into freshwater algal-bacterial interactions.</title>
        <authorList>
            <person name="Tanabe Y."/>
            <person name="Yamaguchi H."/>
            <person name="Yoshida M."/>
            <person name="Kai A."/>
            <person name="Okazaki Y."/>
        </authorList>
    </citation>
    <scope>NUCLEOTIDE SEQUENCE</scope>
    <source>
        <strain evidence="8">BOTRYCO-1</strain>
    </source>
</reference>
<accession>A0ABQ4PWT7</accession>
<keyword evidence="4 7" id="KW-0812">Transmembrane</keyword>
<feature type="transmembrane region" description="Helical" evidence="7">
    <location>
        <begin position="224"/>
        <end position="242"/>
    </location>
</feature>
<evidence type="ECO:0000313" key="9">
    <source>
        <dbReference type="Proteomes" id="UP001161064"/>
    </source>
</evidence>
<organism evidence="8 9">
    <name type="scientific">Candidatus Phycosocius spiralis</name>
    <dbReference type="NCBI Taxonomy" id="2815099"/>
    <lineage>
        <taxon>Bacteria</taxon>
        <taxon>Pseudomonadati</taxon>
        <taxon>Pseudomonadota</taxon>
        <taxon>Alphaproteobacteria</taxon>
        <taxon>Caulobacterales</taxon>
        <taxon>Caulobacterales incertae sedis</taxon>
        <taxon>Candidatus Phycosocius</taxon>
    </lineage>
</organism>
<dbReference type="Pfam" id="PF01311">
    <property type="entry name" value="Bac_export_1"/>
    <property type="match status" value="1"/>
</dbReference>
<reference evidence="8" key="1">
    <citation type="submission" date="2021-05" db="EMBL/GenBank/DDBJ databases">
        <authorList>
            <person name="Tanabe Y."/>
        </authorList>
    </citation>
    <scope>NUCLEOTIDE SEQUENCE</scope>
    <source>
        <strain evidence="8">BOTRYCO-1</strain>
    </source>
</reference>
<evidence type="ECO:0008006" key="10">
    <source>
        <dbReference type="Google" id="ProtNLM"/>
    </source>
</evidence>
<feature type="transmembrane region" description="Helical" evidence="7">
    <location>
        <begin position="124"/>
        <end position="142"/>
    </location>
</feature>
<comment type="caution">
    <text evidence="8">The sequence shown here is derived from an EMBL/GenBank/DDBJ whole genome shotgun (WGS) entry which is preliminary data.</text>
</comment>
<dbReference type="InterPro" id="IPR002010">
    <property type="entry name" value="T3SS_IM_R"/>
</dbReference>
<evidence type="ECO:0000256" key="3">
    <source>
        <dbReference type="ARBA" id="ARBA00022475"/>
    </source>
</evidence>
<comment type="subcellular location">
    <subcellularLocation>
        <location evidence="1">Cell membrane</location>
        <topology evidence="1">Multi-pass membrane protein</topology>
    </subcellularLocation>
</comment>
<sequence length="256" mass="27330">MILQASGDFTHFLSATLLISFRIVPTLAFAPPFTLFKIPIIVRLALSLGLSAFMVSANPDSTTIKLDSEFGLIEIAISELFLGIIMSLALHVLFGAIATAGRVGDIQAGFGLALISDPSLRNRLPLIGTVLSYLAAVIFFSTEGPNDLIGLWDASLQAIPLGSTAFEFNISGFLYYMSAISILALGLAGLLLFALFLVDISIAIMSKTLPQMNVLVLGFQVKTLVVLTVLPIAISTSLALYLRLIRLALDATPAWL</sequence>
<evidence type="ECO:0000256" key="6">
    <source>
        <dbReference type="ARBA" id="ARBA00023136"/>
    </source>
</evidence>
<dbReference type="PANTHER" id="PTHR30065">
    <property type="entry name" value="FLAGELLAR BIOSYNTHETIC PROTEIN FLIR"/>
    <property type="match status" value="1"/>
</dbReference>
<feature type="transmembrane region" description="Helical" evidence="7">
    <location>
        <begin position="40"/>
        <end position="57"/>
    </location>
</feature>
<feature type="transmembrane region" description="Helical" evidence="7">
    <location>
        <begin position="77"/>
        <end position="103"/>
    </location>
</feature>
<comment type="similarity">
    <text evidence="2">Belongs to the FliR/MopE/SpaR family.</text>
</comment>